<dbReference type="GO" id="GO:0006275">
    <property type="term" value="P:regulation of DNA replication"/>
    <property type="evidence" value="ECO:0007669"/>
    <property type="project" value="InterPro"/>
</dbReference>
<keyword evidence="9" id="KW-1185">Reference proteome</keyword>
<dbReference type="InterPro" id="IPR039209">
    <property type="entry name" value="OBI1"/>
</dbReference>
<evidence type="ECO:0000313" key="9">
    <source>
        <dbReference type="Proteomes" id="UP001148018"/>
    </source>
</evidence>
<keyword evidence="2 4" id="KW-0863">Zinc-finger</keyword>
<dbReference type="EMBL" id="JANIIK010000112">
    <property type="protein sequence ID" value="KAJ3593184.1"/>
    <property type="molecule type" value="Genomic_DNA"/>
</dbReference>
<dbReference type="InterPro" id="IPR035691">
    <property type="entry name" value="OBI1_RING-HC"/>
</dbReference>
<reference evidence="8" key="1">
    <citation type="submission" date="2022-07" db="EMBL/GenBank/DDBJ databases">
        <title>Chromosome-level genome of Muraenolepis orangiensis.</title>
        <authorList>
            <person name="Kim J."/>
        </authorList>
    </citation>
    <scope>NUCLEOTIDE SEQUENCE</scope>
    <source>
        <strain evidence="8">KU_S4_2022</strain>
        <tissue evidence="8">Muscle</tissue>
    </source>
</reference>
<evidence type="ECO:0000256" key="4">
    <source>
        <dbReference type="PROSITE-ProRule" id="PRU00175"/>
    </source>
</evidence>
<dbReference type="PANTHER" id="PTHR14609">
    <property type="entry name" value="RING FINGER PROTEIN 219"/>
    <property type="match status" value="1"/>
</dbReference>
<feature type="region of interest" description="Disordered" evidence="6">
    <location>
        <begin position="632"/>
        <end position="689"/>
    </location>
</feature>
<gene>
    <name evidence="8" type="ORF">NHX12_005520</name>
</gene>
<dbReference type="GO" id="GO:0004842">
    <property type="term" value="F:ubiquitin-protein transferase activity"/>
    <property type="evidence" value="ECO:0007669"/>
    <property type="project" value="InterPro"/>
</dbReference>
<evidence type="ECO:0000256" key="1">
    <source>
        <dbReference type="ARBA" id="ARBA00022723"/>
    </source>
</evidence>
<dbReference type="Gene3D" id="3.30.40.10">
    <property type="entry name" value="Zinc/RING finger domain, C3HC4 (zinc finger)"/>
    <property type="match status" value="1"/>
</dbReference>
<feature type="compositionally biased region" description="Low complexity" evidence="6">
    <location>
        <begin position="575"/>
        <end position="584"/>
    </location>
</feature>
<name>A0A9Q0IC31_9TELE</name>
<keyword evidence="5" id="KW-0175">Coiled coil</keyword>
<dbReference type="CDD" id="cd16562">
    <property type="entry name" value="RING-HC_RNF219"/>
    <property type="match status" value="1"/>
</dbReference>
<dbReference type="OrthoDB" id="6105938at2759"/>
<dbReference type="SUPFAM" id="SSF57850">
    <property type="entry name" value="RING/U-box"/>
    <property type="match status" value="1"/>
</dbReference>
<comment type="caution">
    <text evidence="8">The sequence shown here is derived from an EMBL/GenBank/DDBJ whole genome shotgun (WGS) entry which is preliminary data.</text>
</comment>
<dbReference type="Pfam" id="PF13923">
    <property type="entry name" value="zf-C3HC4_2"/>
    <property type="match status" value="1"/>
</dbReference>
<evidence type="ECO:0000256" key="5">
    <source>
        <dbReference type="SAM" id="Coils"/>
    </source>
</evidence>
<proteinExistence type="predicted"/>
<feature type="domain" description="RING-type" evidence="7">
    <location>
        <begin position="16"/>
        <end position="54"/>
    </location>
</feature>
<keyword evidence="1" id="KW-0479">Metal-binding</keyword>
<dbReference type="InterPro" id="IPR001841">
    <property type="entry name" value="Znf_RING"/>
</dbReference>
<feature type="region of interest" description="Disordered" evidence="6">
    <location>
        <begin position="536"/>
        <end position="584"/>
    </location>
</feature>
<feature type="region of interest" description="Disordered" evidence="6">
    <location>
        <begin position="491"/>
        <end position="517"/>
    </location>
</feature>
<dbReference type="Proteomes" id="UP001148018">
    <property type="component" value="Unassembled WGS sequence"/>
</dbReference>
<feature type="compositionally biased region" description="Low complexity" evidence="6">
    <location>
        <begin position="649"/>
        <end position="665"/>
    </location>
</feature>
<keyword evidence="3" id="KW-0862">Zinc</keyword>
<dbReference type="PROSITE" id="PS50089">
    <property type="entry name" value="ZF_RING_2"/>
    <property type="match status" value="1"/>
</dbReference>
<evidence type="ECO:0000256" key="6">
    <source>
        <dbReference type="SAM" id="MobiDB-lite"/>
    </source>
</evidence>
<organism evidence="8 9">
    <name type="scientific">Muraenolepis orangiensis</name>
    <name type="common">Patagonian moray cod</name>
    <dbReference type="NCBI Taxonomy" id="630683"/>
    <lineage>
        <taxon>Eukaryota</taxon>
        <taxon>Metazoa</taxon>
        <taxon>Chordata</taxon>
        <taxon>Craniata</taxon>
        <taxon>Vertebrata</taxon>
        <taxon>Euteleostomi</taxon>
        <taxon>Actinopterygii</taxon>
        <taxon>Neopterygii</taxon>
        <taxon>Teleostei</taxon>
        <taxon>Neoteleostei</taxon>
        <taxon>Acanthomorphata</taxon>
        <taxon>Zeiogadaria</taxon>
        <taxon>Gadariae</taxon>
        <taxon>Gadiformes</taxon>
        <taxon>Muraenolepidoidei</taxon>
        <taxon>Muraenolepididae</taxon>
        <taxon>Muraenolepis</taxon>
    </lineage>
</organism>
<feature type="coiled-coil region" evidence="5">
    <location>
        <begin position="164"/>
        <end position="246"/>
    </location>
</feature>
<sequence length="689" mass="72954">MAVRSSSITITLPMSCQICLGKVRQPVICPNRHVFCSRCLDTWLQTVSQCPSCRVPITAETPCRALIGGSSEDVQSKETIMRLRKTRGQLLLGEYEDEIERLLQENEELKSEVGGVGEVGLLDAAPCSSVTSVTPTPTGSLPDQRTSDLQEQLSLKLKCAAEVCSKVTEDMERLKQTNKMLRSQNVDLVTENMNLRAEVSNRSPQKFSRYTVAALEATIQQNEWKMKQLTKALEQSDRTIERLQVRLRGYEGSPPGLWQAPDDQTETQELVMLRRSLSDTERQSICSNPEGQTLSSEGQSLNFQASLGRSEGEKTTGFTATTFYGTPPKLKPSTPSSAFCSLSLRSPKAFRKAGTSLRKLSFEDPPEMVSSTASQMENLSPNLPIRPAAETAKTPFWSAWQGPKSNSPPADGPISEDAQMVGVSSSAAAPMKSGGSHSSSEAFMDAAYHSKVSELDCMMWDSDSSCSQGSRLALGASPAACLDAPLVPQPAAAPAASRGAGKEEHGSLLSRRQNQPPCDLGALDTLCKVGPLGERSAGRGDAAQGGPGPAASLESGRGDCLWSGKEGGDRGGDDSLGSDGATDLGAGPLQGIAAGLGGSWPGGVPVPSVVEGEGLSQTDELSFDILFDSSLDGPATASGSDEPAILPHDSQSSSSSSASDRQLLSIGPTKRKSHSPFNANSPTKLSKLV</sequence>
<evidence type="ECO:0000256" key="3">
    <source>
        <dbReference type="ARBA" id="ARBA00022833"/>
    </source>
</evidence>
<feature type="region of interest" description="Disordered" evidence="6">
    <location>
        <begin position="398"/>
        <end position="439"/>
    </location>
</feature>
<dbReference type="PANTHER" id="PTHR14609:SF1">
    <property type="entry name" value="ORC UBIQUITIN LIGASE 1"/>
    <property type="match status" value="1"/>
</dbReference>
<accession>A0A9Q0IC31</accession>
<feature type="compositionally biased region" description="Polar residues" evidence="6">
    <location>
        <begin position="675"/>
        <end position="689"/>
    </location>
</feature>
<evidence type="ECO:0000256" key="2">
    <source>
        <dbReference type="ARBA" id="ARBA00022771"/>
    </source>
</evidence>
<evidence type="ECO:0000313" key="8">
    <source>
        <dbReference type="EMBL" id="KAJ3593184.1"/>
    </source>
</evidence>
<dbReference type="InterPro" id="IPR013083">
    <property type="entry name" value="Znf_RING/FYVE/PHD"/>
</dbReference>
<dbReference type="AlphaFoldDB" id="A0A9Q0IC31"/>
<protein>
    <recommendedName>
        <fullName evidence="7">RING-type domain-containing protein</fullName>
    </recommendedName>
</protein>
<dbReference type="SMART" id="SM00184">
    <property type="entry name" value="RING"/>
    <property type="match status" value="1"/>
</dbReference>
<dbReference type="GO" id="GO:0008270">
    <property type="term" value="F:zinc ion binding"/>
    <property type="evidence" value="ECO:0007669"/>
    <property type="project" value="UniProtKB-KW"/>
</dbReference>
<evidence type="ECO:0000259" key="7">
    <source>
        <dbReference type="PROSITE" id="PS50089"/>
    </source>
</evidence>
<dbReference type="GO" id="GO:0006513">
    <property type="term" value="P:protein monoubiquitination"/>
    <property type="evidence" value="ECO:0007669"/>
    <property type="project" value="InterPro"/>
</dbReference>